<sequence length="1081" mass="115451">MVLLVLCMAASSVGATTTIFNVMSYGAVGNGRADDSQAFLKAWKAACQGQATSATPVVYVPAKKRFLLSPLTFNGPCKSPRIYMLVSGNIVAPVKTAWSGNQRNSWIIFSNINGLVVKGKGVIDGQGSSWWPSRPCYDDPANGMMFRRCNGLRLDGFSKINGPGSHILISATKDAVVSNLRIVAPGDSPNTDAIDISSSTSVQIRNSFIATGDDCVAISAGSSNIDVSGVTCGPGHGISIGSLGGGGYDVVENVRVRNCTLKGTLTGVRIKTLQGGKGYARRISFEGIKFQAVDNPIQIEQFYCPLKVNCQNYGVLAYFLILWWAFWELSTVRGRDDFYPLPPQDNTYDVTTFGAVGDGITDDSKAFGSAWKAACQQFSYSAKVTVPSGQTFLLSRIEFPGPCRPYNITFEILGTIVAQPKSVWANKRAKDWLKFRAVEGLTVVGDGQGLIDGQGDSWWRHAMRFSGCNNIEISGLKYRNSQKNHVAITECNNASISSLHMSAPPKSPNTDGIDISSSTNIHINDCTMETGDDCIAINGGTSYVTVSEVACGPGHGISIGSLGEKGKHEEVEAISVSNCTFNGTTNGVRIKTWQGGSGFARNINFSDINFIATDNPVIINQFYCPHRTCANKTSGVTVSDVRYSGLRGTSISKNATVSFRCSETVPCTNIILEDVDIRSIDPTVSTTAVCINAHGTAHEYRYEPQPPLSSPPPTSPQTTFDVTEFGAIGDGKTDDSKAFESAWEAACQNGSGSAKVSAPSGKTFLVFPIQFGGPCQPNITLEILGNIVAPPKTAWKNKSASSWLKFRDVEGLKVVGNDQGLVDGQGHSWWAQAMIFSRCNKLEIMGLKHVNSPKFHLSITQSNNTNISSIHISAPSDSPNTDGIDVFSSANVLIKNCTIQTGDDCIAIKGGTSNLTISEVNCGPGHGISIGSLGQGGKYDEVEAIRVSNCTLNGTTNGVRIKTWQGGSGFARNIHFSNISFVAANRPVIIDQFYCPHKQCSNQTSGVKVSEVTYTGLRGTSTCKNTTISFQCSDTVPCTNITLNGVDITSTDPRNSTTAICVNAYGTAHNTTSPPVDCLMK</sequence>
<keyword evidence="12" id="KW-1185">Reference proteome</keyword>
<accession>A0AAE1YD30</accession>
<evidence type="ECO:0000256" key="3">
    <source>
        <dbReference type="ARBA" id="ARBA00022512"/>
    </source>
</evidence>
<evidence type="ECO:0000256" key="7">
    <source>
        <dbReference type="ARBA" id="ARBA00023316"/>
    </source>
</evidence>
<dbReference type="Proteomes" id="UP001293254">
    <property type="component" value="Unassembled WGS sequence"/>
</dbReference>
<evidence type="ECO:0000313" key="11">
    <source>
        <dbReference type="EMBL" id="KAK4428020.1"/>
    </source>
</evidence>
<keyword evidence="5 9" id="KW-0378">Hydrolase</keyword>
<evidence type="ECO:0000256" key="2">
    <source>
        <dbReference type="ARBA" id="ARBA00008834"/>
    </source>
</evidence>
<dbReference type="FunFam" id="2.160.20.10:FF:000056">
    <property type="entry name" value="Pectin lyase-like superfamily protein"/>
    <property type="match status" value="2"/>
</dbReference>
<dbReference type="SMART" id="SM00710">
    <property type="entry name" value="PbH1"/>
    <property type="match status" value="18"/>
</dbReference>
<feature type="active site" evidence="8">
    <location>
        <position position="236"/>
    </location>
</feature>
<reference evidence="11" key="1">
    <citation type="submission" date="2020-06" db="EMBL/GenBank/DDBJ databases">
        <authorList>
            <person name="Li T."/>
            <person name="Hu X."/>
            <person name="Zhang T."/>
            <person name="Song X."/>
            <person name="Zhang H."/>
            <person name="Dai N."/>
            <person name="Sheng W."/>
            <person name="Hou X."/>
            <person name="Wei L."/>
        </authorList>
    </citation>
    <scope>NUCLEOTIDE SEQUENCE</scope>
    <source>
        <strain evidence="11">3651</strain>
        <tissue evidence="11">Leaf</tissue>
    </source>
</reference>
<gene>
    <name evidence="11" type="ORF">Salat_1571000</name>
</gene>
<comment type="caution">
    <text evidence="11">The sequence shown here is derived from an EMBL/GenBank/DDBJ whole genome shotgun (WGS) entry which is preliminary data.</text>
</comment>
<dbReference type="SUPFAM" id="SSF51126">
    <property type="entry name" value="Pectin lyase-like"/>
    <property type="match status" value="3"/>
</dbReference>
<feature type="chain" id="PRO_5041970159" evidence="10">
    <location>
        <begin position="16"/>
        <end position="1081"/>
    </location>
</feature>
<dbReference type="GO" id="GO:0004650">
    <property type="term" value="F:polygalacturonase activity"/>
    <property type="evidence" value="ECO:0007669"/>
    <property type="project" value="InterPro"/>
</dbReference>
<dbReference type="Pfam" id="PF00295">
    <property type="entry name" value="Glyco_hydro_28"/>
    <property type="match status" value="3"/>
</dbReference>
<feature type="active site" evidence="8">
    <location>
        <position position="555"/>
    </location>
</feature>
<keyword evidence="3" id="KW-0134">Cell wall</keyword>
<dbReference type="GO" id="GO:0005975">
    <property type="term" value="P:carbohydrate metabolic process"/>
    <property type="evidence" value="ECO:0007669"/>
    <property type="project" value="InterPro"/>
</dbReference>
<keyword evidence="4" id="KW-0964">Secreted</keyword>
<comment type="similarity">
    <text evidence="2 9">Belongs to the glycosyl hydrolase 28 family.</text>
</comment>
<evidence type="ECO:0000256" key="4">
    <source>
        <dbReference type="ARBA" id="ARBA00022525"/>
    </source>
</evidence>
<reference evidence="11" key="2">
    <citation type="journal article" date="2024" name="Plant">
        <title>Genomic evolution and insights into agronomic trait innovations of Sesamum species.</title>
        <authorList>
            <person name="Miao H."/>
            <person name="Wang L."/>
            <person name="Qu L."/>
            <person name="Liu H."/>
            <person name="Sun Y."/>
            <person name="Le M."/>
            <person name="Wang Q."/>
            <person name="Wei S."/>
            <person name="Zheng Y."/>
            <person name="Lin W."/>
            <person name="Duan Y."/>
            <person name="Cao H."/>
            <person name="Xiong S."/>
            <person name="Wang X."/>
            <person name="Wei L."/>
            <person name="Li C."/>
            <person name="Ma Q."/>
            <person name="Ju M."/>
            <person name="Zhao R."/>
            <person name="Li G."/>
            <person name="Mu C."/>
            <person name="Tian Q."/>
            <person name="Mei H."/>
            <person name="Zhang T."/>
            <person name="Gao T."/>
            <person name="Zhang H."/>
        </authorList>
    </citation>
    <scope>NUCLEOTIDE SEQUENCE</scope>
    <source>
        <strain evidence="11">3651</strain>
    </source>
</reference>
<keyword evidence="6 9" id="KW-0326">Glycosidase</keyword>
<dbReference type="InterPro" id="IPR011050">
    <property type="entry name" value="Pectin_lyase_fold/virulence"/>
</dbReference>
<organism evidence="11 12">
    <name type="scientific">Sesamum alatum</name>
    <dbReference type="NCBI Taxonomy" id="300844"/>
    <lineage>
        <taxon>Eukaryota</taxon>
        <taxon>Viridiplantae</taxon>
        <taxon>Streptophyta</taxon>
        <taxon>Embryophyta</taxon>
        <taxon>Tracheophyta</taxon>
        <taxon>Spermatophyta</taxon>
        <taxon>Magnoliopsida</taxon>
        <taxon>eudicotyledons</taxon>
        <taxon>Gunneridae</taxon>
        <taxon>Pentapetalae</taxon>
        <taxon>asterids</taxon>
        <taxon>lamiids</taxon>
        <taxon>Lamiales</taxon>
        <taxon>Pedaliaceae</taxon>
        <taxon>Sesamum</taxon>
    </lineage>
</organism>
<keyword evidence="10" id="KW-0732">Signal</keyword>
<feature type="active site" evidence="8">
    <location>
        <position position="926"/>
    </location>
</feature>
<keyword evidence="7" id="KW-0961">Cell wall biogenesis/degradation</keyword>
<dbReference type="GO" id="GO:0071555">
    <property type="term" value="P:cell wall organization"/>
    <property type="evidence" value="ECO:0007669"/>
    <property type="project" value="UniProtKB-KW"/>
</dbReference>
<dbReference type="Gene3D" id="2.160.20.10">
    <property type="entry name" value="Single-stranded right-handed beta-helix, Pectin lyase-like"/>
    <property type="match status" value="3"/>
</dbReference>
<dbReference type="InterPro" id="IPR012334">
    <property type="entry name" value="Pectin_lyas_fold"/>
</dbReference>
<dbReference type="InterPro" id="IPR006626">
    <property type="entry name" value="PbH1"/>
</dbReference>
<feature type="signal peptide" evidence="10">
    <location>
        <begin position="1"/>
        <end position="15"/>
    </location>
</feature>
<evidence type="ECO:0000256" key="8">
    <source>
        <dbReference type="PROSITE-ProRule" id="PRU10052"/>
    </source>
</evidence>
<protein>
    <submittedName>
        <fullName evidence="11">Polygalacturonase</fullName>
    </submittedName>
</protein>
<evidence type="ECO:0000256" key="9">
    <source>
        <dbReference type="RuleBase" id="RU361169"/>
    </source>
</evidence>
<dbReference type="InterPro" id="IPR000743">
    <property type="entry name" value="Glyco_hydro_28"/>
</dbReference>
<dbReference type="EMBL" id="JACGWO010000005">
    <property type="protein sequence ID" value="KAK4428020.1"/>
    <property type="molecule type" value="Genomic_DNA"/>
</dbReference>
<evidence type="ECO:0000256" key="10">
    <source>
        <dbReference type="SAM" id="SignalP"/>
    </source>
</evidence>
<evidence type="ECO:0000256" key="6">
    <source>
        <dbReference type="ARBA" id="ARBA00023295"/>
    </source>
</evidence>
<dbReference type="PROSITE" id="PS00502">
    <property type="entry name" value="POLYGALACTURONASE"/>
    <property type="match status" value="3"/>
</dbReference>
<evidence type="ECO:0000256" key="1">
    <source>
        <dbReference type="ARBA" id="ARBA00004191"/>
    </source>
</evidence>
<evidence type="ECO:0000256" key="5">
    <source>
        <dbReference type="ARBA" id="ARBA00022801"/>
    </source>
</evidence>
<name>A0AAE1YD30_9LAMI</name>
<proteinExistence type="inferred from homology"/>
<evidence type="ECO:0000313" key="12">
    <source>
        <dbReference type="Proteomes" id="UP001293254"/>
    </source>
</evidence>
<dbReference type="AlphaFoldDB" id="A0AAE1YD30"/>
<dbReference type="PANTHER" id="PTHR31375">
    <property type="match status" value="1"/>
</dbReference>
<comment type="subcellular location">
    <subcellularLocation>
        <location evidence="1">Secreted</location>
        <location evidence="1">Cell wall</location>
    </subcellularLocation>
</comment>